<dbReference type="EMBL" id="JAUTXU010000214">
    <property type="protein sequence ID" value="KAK3698132.1"/>
    <property type="molecule type" value="Genomic_DNA"/>
</dbReference>
<sequence>MTALAGPNDLDASVTSVELTANTSLQCDGDSISPLAPVSAYLEVSGHSSMPTRQQQHFSVIGGARRVPIGISQEAHPGQRQPAASFEFLRLPAELRDAVYEIEARCRPAVLEASRNGKLASESGLWAACRQTKEEYQDIVCQHASIAVAVVDFDFVHLITFLESLKEDTLAMLSAPSNRQLLIKLKISSACERNSAGLHAWLDRFGHPEMRGTGVPFDYRARGFGLARFDFRVRPPAPLYPGISPVFKALRAELDSETEGRRQQELEKIVLALAEADENRKLRPIPCTACPTRQHGEDDDESSDAFWTPR</sequence>
<name>A0ACC3MMJ4_9PEZI</name>
<gene>
    <name evidence="1" type="ORF">LTR37_017090</name>
</gene>
<accession>A0ACC3MMJ4</accession>
<comment type="caution">
    <text evidence="1">The sequence shown here is derived from an EMBL/GenBank/DDBJ whole genome shotgun (WGS) entry which is preliminary data.</text>
</comment>
<reference evidence="1" key="1">
    <citation type="submission" date="2023-07" db="EMBL/GenBank/DDBJ databases">
        <title>Black Yeasts Isolated from many extreme environments.</title>
        <authorList>
            <person name="Coleine C."/>
            <person name="Stajich J.E."/>
            <person name="Selbmann L."/>
        </authorList>
    </citation>
    <scope>NUCLEOTIDE SEQUENCE</scope>
    <source>
        <strain evidence="1">CCFEE 5714</strain>
    </source>
</reference>
<evidence type="ECO:0000313" key="2">
    <source>
        <dbReference type="Proteomes" id="UP001281147"/>
    </source>
</evidence>
<dbReference type="Proteomes" id="UP001281147">
    <property type="component" value="Unassembled WGS sequence"/>
</dbReference>
<evidence type="ECO:0000313" key="1">
    <source>
        <dbReference type="EMBL" id="KAK3698132.1"/>
    </source>
</evidence>
<keyword evidence="2" id="KW-1185">Reference proteome</keyword>
<proteinExistence type="predicted"/>
<organism evidence="1 2">
    <name type="scientific">Vermiconidia calcicola</name>
    <dbReference type="NCBI Taxonomy" id="1690605"/>
    <lineage>
        <taxon>Eukaryota</taxon>
        <taxon>Fungi</taxon>
        <taxon>Dikarya</taxon>
        <taxon>Ascomycota</taxon>
        <taxon>Pezizomycotina</taxon>
        <taxon>Dothideomycetes</taxon>
        <taxon>Dothideomycetidae</taxon>
        <taxon>Mycosphaerellales</taxon>
        <taxon>Extremaceae</taxon>
        <taxon>Vermiconidia</taxon>
    </lineage>
</organism>
<protein>
    <submittedName>
        <fullName evidence="1">Uncharacterized protein</fullName>
    </submittedName>
</protein>